<protein>
    <submittedName>
        <fullName evidence="8">D-3-phosphoglycerate dehydrogenase</fullName>
    </submittedName>
</protein>
<dbReference type="Proteomes" id="UP001549320">
    <property type="component" value="Unassembled WGS sequence"/>
</dbReference>
<dbReference type="EMBL" id="JBEPSH010000004">
    <property type="protein sequence ID" value="MET4577200.1"/>
    <property type="molecule type" value="Genomic_DNA"/>
</dbReference>
<evidence type="ECO:0000259" key="6">
    <source>
        <dbReference type="Pfam" id="PF00389"/>
    </source>
</evidence>
<gene>
    <name evidence="8" type="ORF">ABIE13_002311</name>
</gene>
<dbReference type="InterPro" id="IPR036291">
    <property type="entry name" value="NAD(P)-bd_dom_sf"/>
</dbReference>
<keyword evidence="4" id="KW-0520">NAD</keyword>
<dbReference type="SUPFAM" id="SSF51735">
    <property type="entry name" value="NAD(P)-binding Rossmann-fold domains"/>
    <property type="match status" value="1"/>
</dbReference>
<proteinExistence type="inferred from homology"/>
<dbReference type="SUPFAM" id="SSF52283">
    <property type="entry name" value="Formate/glycerate dehydrogenase catalytic domain-like"/>
    <property type="match status" value="1"/>
</dbReference>
<accession>A0ABV2Q989</accession>
<dbReference type="InterPro" id="IPR029753">
    <property type="entry name" value="D-isomer_DH_CS"/>
</dbReference>
<sequence>MHRKLLITQPWPASYVTELDSMVSLLESRGFEVVLDKSERNLTESELIKVLPGIDVHIAGVDQYTDKVMAAADKLSLICRIGVGVENVNIEAASAKGILVTNTPGAGAETVAEFTFGLMMALTRRIAVSQEVVRSGKWNRSMGRSIIGKKLGIIGFGNIGAALSKMVSGFNMNIVVYDPYMNAETAAKHGIQLVSLPELLRESDYVSVHVPFNSGTENMIGQKELALMKPSAMLINTSRGGIVNEAALHDALKNGIIDSAALDVFSQEPPPPDHPLLKLPNVLVTAHNAGTTYEGRNKLMEACVRTVIDVADGKQPAGLKNPLVWGRARMFSSEFRTSHSSVEQAQS</sequence>
<evidence type="ECO:0000256" key="1">
    <source>
        <dbReference type="ARBA" id="ARBA00005854"/>
    </source>
</evidence>
<keyword evidence="3 5" id="KW-0560">Oxidoreductase</keyword>
<dbReference type="InterPro" id="IPR050857">
    <property type="entry name" value="D-2-hydroxyacid_DH"/>
</dbReference>
<keyword evidence="2" id="KW-0028">Amino-acid biosynthesis</keyword>
<dbReference type="CDD" id="cd12172">
    <property type="entry name" value="PGDH_like_2"/>
    <property type="match status" value="1"/>
</dbReference>
<dbReference type="PROSITE" id="PS00671">
    <property type="entry name" value="D_2_HYDROXYACID_DH_3"/>
    <property type="match status" value="1"/>
</dbReference>
<feature type="domain" description="D-isomer specific 2-hydroxyacid dehydrogenase catalytic" evidence="6">
    <location>
        <begin position="21"/>
        <end position="318"/>
    </location>
</feature>
<evidence type="ECO:0000256" key="4">
    <source>
        <dbReference type="ARBA" id="ARBA00023027"/>
    </source>
</evidence>
<dbReference type="Pfam" id="PF02826">
    <property type="entry name" value="2-Hacid_dh_C"/>
    <property type="match status" value="1"/>
</dbReference>
<evidence type="ECO:0000313" key="9">
    <source>
        <dbReference type="Proteomes" id="UP001549320"/>
    </source>
</evidence>
<comment type="similarity">
    <text evidence="1 5">Belongs to the D-isomer specific 2-hydroxyacid dehydrogenase family.</text>
</comment>
<dbReference type="Pfam" id="PF00389">
    <property type="entry name" value="2-Hacid_dh"/>
    <property type="match status" value="1"/>
</dbReference>
<feature type="domain" description="D-isomer specific 2-hydroxyacid dehydrogenase NAD-binding" evidence="7">
    <location>
        <begin position="116"/>
        <end position="289"/>
    </location>
</feature>
<name>A0ABV2Q989_9BURK</name>
<organism evidence="8 9">
    <name type="scientific">Ottowia thiooxydans</name>
    <dbReference type="NCBI Taxonomy" id="219182"/>
    <lineage>
        <taxon>Bacteria</taxon>
        <taxon>Pseudomonadati</taxon>
        <taxon>Pseudomonadota</taxon>
        <taxon>Betaproteobacteria</taxon>
        <taxon>Burkholderiales</taxon>
        <taxon>Comamonadaceae</taxon>
        <taxon>Ottowia</taxon>
    </lineage>
</organism>
<keyword evidence="9" id="KW-1185">Reference proteome</keyword>
<dbReference type="Gene3D" id="3.40.50.720">
    <property type="entry name" value="NAD(P)-binding Rossmann-like Domain"/>
    <property type="match status" value="2"/>
</dbReference>
<dbReference type="PANTHER" id="PTHR42789">
    <property type="entry name" value="D-ISOMER SPECIFIC 2-HYDROXYACID DEHYDROGENASE FAMILY PROTEIN (AFU_ORTHOLOGUE AFUA_6G10090)"/>
    <property type="match status" value="1"/>
</dbReference>
<evidence type="ECO:0000256" key="3">
    <source>
        <dbReference type="ARBA" id="ARBA00023002"/>
    </source>
</evidence>
<evidence type="ECO:0000256" key="5">
    <source>
        <dbReference type="RuleBase" id="RU003719"/>
    </source>
</evidence>
<dbReference type="PROSITE" id="PS00065">
    <property type="entry name" value="D_2_HYDROXYACID_DH_1"/>
    <property type="match status" value="1"/>
</dbReference>
<dbReference type="PANTHER" id="PTHR42789:SF1">
    <property type="entry name" value="D-ISOMER SPECIFIC 2-HYDROXYACID DEHYDROGENASE FAMILY PROTEIN (AFU_ORTHOLOGUE AFUA_6G10090)"/>
    <property type="match status" value="1"/>
</dbReference>
<comment type="caution">
    <text evidence="8">The sequence shown here is derived from an EMBL/GenBank/DDBJ whole genome shotgun (WGS) entry which is preliminary data.</text>
</comment>
<reference evidence="8 9" key="1">
    <citation type="submission" date="2024-06" db="EMBL/GenBank/DDBJ databases">
        <title>Sorghum-associated microbial communities from plants grown in Nebraska, USA.</title>
        <authorList>
            <person name="Schachtman D."/>
        </authorList>
    </citation>
    <scope>NUCLEOTIDE SEQUENCE [LARGE SCALE GENOMIC DNA]</scope>
    <source>
        <strain evidence="8 9">2709</strain>
    </source>
</reference>
<evidence type="ECO:0000256" key="2">
    <source>
        <dbReference type="ARBA" id="ARBA00022605"/>
    </source>
</evidence>
<evidence type="ECO:0000259" key="7">
    <source>
        <dbReference type="Pfam" id="PF02826"/>
    </source>
</evidence>
<dbReference type="InterPro" id="IPR006140">
    <property type="entry name" value="D-isomer_DH_NAD-bd"/>
</dbReference>
<evidence type="ECO:0000313" key="8">
    <source>
        <dbReference type="EMBL" id="MET4577200.1"/>
    </source>
</evidence>
<dbReference type="InterPro" id="IPR006139">
    <property type="entry name" value="D-isomer_2_OHA_DH_cat_dom"/>
</dbReference>
<dbReference type="InterPro" id="IPR029752">
    <property type="entry name" value="D-isomer_DH_CS1"/>
</dbReference>